<dbReference type="SUPFAM" id="SSF56935">
    <property type="entry name" value="Porins"/>
    <property type="match status" value="1"/>
</dbReference>
<organism evidence="9 10">
    <name type="scientific">Chitinivorax tropicus</name>
    <dbReference type="NCBI Taxonomy" id="714531"/>
    <lineage>
        <taxon>Bacteria</taxon>
        <taxon>Pseudomonadati</taxon>
        <taxon>Pseudomonadota</taxon>
        <taxon>Betaproteobacteria</taxon>
        <taxon>Chitinivorax</taxon>
    </lineage>
</organism>
<feature type="signal peptide" evidence="8">
    <location>
        <begin position="1"/>
        <end position="21"/>
    </location>
</feature>
<evidence type="ECO:0000256" key="1">
    <source>
        <dbReference type="ARBA" id="ARBA00004571"/>
    </source>
</evidence>
<evidence type="ECO:0000256" key="4">
    <source>
        <dbReference type="ARBA" id="ARBA00022692"/>
    </source>
</evidence>
<evidence type="ECO:0000256" key="5">
    <source>
        <dbReference type="ARBA" id="ARBA00022729"/>
    </source>
</evidence>
<comment type="subcellular location">
    <subcellularLocation>
        <location evidence="1">Cell outer membrane</location>
        <topology evidence="1">Multi-pass membrane protein</topology>
    </subcellularLocation>
</comment>
<evidence type="ECO:0000313" key="10">
    <source>
        <dbReference type="Proteomes" id="UP000575898"/>
    </source>
</evidence>
<dbReference type="InterPro" id="IPR005017">
    <property type="entry name" value="OMPP1/FadL/TodX"/>
</dbReference>
<dbReference type="Pfam" id="PF03349">
    <property type="entry name" value="Toluene_X"/>
    <property type="match status" value="1"/>
</dbReference>
<dbReference type="PANTHER" id="PTHR35093:SF3">
    <property type="entry name" value="LONG-CHAIN FATTY ACID TRANSPORT PROTEIN"/>
    <property type="match status" value="1"/>
</dbReference>
<evidence type="ECO:0000256" key="6">
    <source>
        <dbReference type="ARBA" id="ARBA00023136"/>
    </source>
</evidence>
<evidence type="ECO:0000256" key="2">
    <source>
        <dbReference type="ARBA" id="ARBA00008163"/>
    </source>
</evidence>
<evidence type="ECO:0000256" key="7">
    <source>
        <dbReference type="ARBA" id="ARBA00023237"/>
    </source>
</evidence>
<dbReference type="PANTHER" id="PTHR35093">
    <property type="entry name" value="OUTER MEMBRANE PROTEIN NMB0088-RELATED"/>
    <property type="match status" value="1"/>
</dbReference>
<protein>
    <submittedName>
        <fullName evidence="9">Long-chain fatty acid transport protein</fullName>
    </submittedName>
</protein>
<comment type="caution">
    <text evidence="9">The sequence shown here is derived from an EMBL/GenBank/DDBJ whole genome shotgun (WGS) entry which is preliminary data.</text>
</comment>
<gene>
    <name evidence="9" type="ORF">HNQ59_003119</name>
</gene>
<dbReference type="GO" id="GO:0015483">
    <property type="term" value="F:long-chain fatty acid transporting porin activity"/>
    <property type="evidence" value="ECO:0007669"/>
    <property type="project" value="TreeGrafter"/>
</dbReference>
<dbReference type="AlphaFoldDB" id="A0A840MXD0"/>
<feature type="chain" id="PRO_5032510041" evidence="8">
    <location>
        <begin position="22"/>
        <end position="471"/>
    </location>
</feature>
<keyword evidence="5 8" id="KW-0732">Signal</keyword>
<keyword evidence="7" id="KW-0998">Cell outer membrane</keyword>
<dbReference type="GO" id="GO:0009279">
    <property type="term" value="C:cell outer membrane"/>
    <property type="evidence" value="ECO:0007669"/>
    <property type="project" value="UniProtKB-SubCell"/>
</dbReference>
<accession>A0A840MXD0</accession>
<keyword evidence="4" id="KW-0812">Transmembrane</keyword>
<dbReference type="RefSeq" id="WP_184041224.1">
    <property type="nucleotide sequence ID" value="NZ_JACHHY010000020.1"/>
</dbReference>
<dbReference type="Proteomes" id="UP000575898">
    <property type="component" value="Unassembled WGS sequence"/>
</dbReference>
<proteinExistence type="inferred from homology"/>
<comment type="similarity">
    <text evidence="2">Belongs to the OmpP1/FadL family.</text>
</comment>
<name>A0A840MXD0_9PROT</name>
<sequence>MSIKIKCLCGLLMAWGGAAAAAGFALQEQFAADIGLGFAQGVNATGALAAANNPAGMVALKAKPEWMLAASLIDLQARFRPESSTTHLFDRATGQVGVIDNIAGMPVGELRDVGGSDGGQAGGRGLLPAVAMAWPVAPDWVAGLSVTAPYGAATDFEDGWVGRYTALKTQMSAINLHPSIAWRANDQWSFGAGLNAIRMDAEISKATDFRYEADIAGALLSNTVPVLDGKATMKGKGWGYGVDLGMQYRPTPDSQLGVVWRSAVTPKLTGDYRVDIPPLYTQLASGLGLSLASEVQRAEAKVKLPASLALSWRQGLGATTLFGTYRRTFWSRFDELRIRVDNTPDQVQVEKWRDADMFAIGAQYRYSDALALNAGLTLDRTPVPSAQYRHPSVPDADRTWLTCGLTYQTNGWGRVDVSFAWAKMKKGRVDYTDTAFNRADYPFFNADQHFQVKGDFDLDMKMLAIQYNTTF</sequence>
<evidence type="ECO:0000256" key="3">
    <source>
        <dbReference type="ARBA" id="ARBA00022452"/>
    </source>
</evidence>
<evidence type="ECO:0000313" key="9">
    <source>
        <dbReference type="EMBL" id="MBB5019811.1"/>
    </source>
</evidence>
<dbReference type="Gene3D" id="2.40.160.60">
    <property type="entry name" value="Outer membrane protein transport protein (OMPP1/FadL/TodX)"/>
    <property type="match status" value="1"/>
</dbReference>
<keyword evidence="6" id="KW-0472">Membrane</keyword>
<dbReference type="EMBL" id="JACHHY010000020">
    <property type="protein sequence ID" value="MBB5019811.1"/>
    <property type="molecule type" value="Genomic_DNA"/>
</dbReference>
<keyword evidence="10" id="KW-1185">Reference proteome</keyword>
<reference evidence="9 10" key="1">
    <citation type="submission" date="2020-08" db="EMBL/GenBank/DDBJ databases">
        <title>Genomic Encyclopedia of Type Strains, Phase IV (KMG-IV): sequencing the most valuable type-strain genomes for metagenomic binning, comparative biology and taxonomic classification.</title>
        <authorList>
            <person name="Goeker M."/>
        </authorList>
    </citation>
    <scope>NUCLEOTIDE SEQUENCE [LARGE SCALE GENOMIC DNA]</scope>
    <source>
        <strain evidence="9 10">DSM 27165</strain>
    </source>
</reference>
<keyword evidence="3" id="KW-1134">Transmembrane beta strand</keyword>
<evidence type="ECO:0000256" key="8">
    <source>
        <dbReference type="SAM" id="SignalP"/>
    </source>
</evidence>